<feature type="domain" description="Oxidoreductase molybdopterin-binding" evidence="3">
    <location>
        <begin position="246"/>
        <end position="398"/>
    </location>
</feature>
<gene>
    <name evidence="4" type="ORF">V2V91_11310</name>
</gene>
<organism evidence="4 5">
    <name type="scientific">Microbacterium schleiferi</name>
    <dbReference type="NCBI Taxonomy" id="69362"/>
    <lineage>
        <taxon>Bacteria</taxon>
        <taxon>Bacillati</taxon>
        <taxon>Actinomycetota</taxon>
        <taxon>Actinomycetes</taxon>
        <taxon>Micrococcales</taxon>
        <taxon>Microbacteriaceae</taxon>
        <taxon>Microbacterium</taxon>
    </lineage>
</organism>
<dbReference type="EMBL" id="JAZHOV010000006">
    <property type="protein sequence ID" value="MEF2255713.1"/>
    <property type="molecule type" value="Genomic_DNA"/>
</dbReference>
<dbReference type="SUPFAM" id="SSF81296">
    <property type="entry name" value="E set domains"/>
    <property type="match status" value="1"/>
</dbReference>
<keyword evidence="2" id="KW-0812">Transmembrane</keyword>
<reference evidence="4 5" key="1">
    <citation type="submission" date="2024-01" db="EMBL/GenBank/DDBJ databases">
        <title>the genome sequence of strain Microbacterium schleiferi NBRC 15075.</title>
        <authorList>
            <person name="Ding Y."/>
            <person name="Zhang G."/>
        </authorList>
    </citation>
    <scope>NUCLEOTIDE SEQUENCE [LARGE SCALE GENOMIC DNA]</scope>
    <source>
        <strain evidence="4 5">NBRC 15075</strain>
    </source>
</reference>
<evidence type="ECO:0000313" key="4">
    <source>
        <dbReference type="EMBL" id="MEF2255713.1"/>
    </source>
</evidence>
<evidence type="ECO:0000256" key="2">
    <source>
        <dbReference type="SAM" id="Phobius"/>
    </source>
</evidence>
<feature type="transmembrane region" description="Helical" evidence="2">
    <location>
        <begin position="71"/>
        <end position="91"/>
    </location>
</feature>
<dbReference type="Proteomes" id="UP001351900">
    <property type="component" value="Unassembled WGS sequence"/>
</dbReference>
<proteinExistence type="predicted"/>
<keyword evidence="2" id="KW-0472">Membrane</keyword>
<comment type="caution">
    <text evidence="4">The sequence shown here is derived from an EMBL/GenBank/DDBJ whole genome shotgun (WGS) entry which is preliminary data.</text>
</comment>
<dbReference type="PRINTS" id="PR00407">
    <property type="entry name" value="EUMOPTERIN"/>
</dbReference>
<dbReference type="SUPFAM" id="SSF56524">
    <property type="entry name" value="Oxidoreductase molybdopterin-binding domain"/>
    <property type="match status" value="1"/>
</dbReference>
<feature type="transmembrane region" description="Helical" evidence="2">
    <location>
        <begin position="170"/>
        <end position="191"/>
    </location>
</feature>
<name>A0ABU7V9D8_9MICO</name>
<evidence type="ECO:0000313" key="5">
    <source>
        <dbReference type="Proteomes" id="UP001351900"/>
    </source>
</evidence>
<evidence type="ECO:0000259" key="3">
    <source>
        <dbReference type="Pfam" id="PF00174"/>
    </source>
</evidence>
<evidence type="ECO:0000256" key="1">
    <source>
        <dbReference type="SAM" id="MobiDB-lite"/>
    </source>
</evidence>
<feature type="transmembrane region" description="Helical" evidence="2">
    <location>
        <begin position="98"/>
        <end position="116"/>
    </location>
</feature>
<accession>A0ABU7V9D8</accession>
<sequence length="520" mass="54090">MGDTRHRQDTAVAALAGAAAAILGAGLGELSAALLAPSSSPFAVVGGAIIDAAPPWGKDLAIALFGTNDKIALLTGIGIVLVLLAGVAGILQLRKPPWGLVILGAFGVVGAVVALTRSDTSGIAWLPSVIAGVVAVVALHSLIRVLRRSMPRDAASTDTDADTRPSRRQALVWMGGATAVGIVAAIAGNLARGGARAVTTVREALKLPTPATTAPPIPAGAELDIDGISPLITPNADFYRIDTALVVPQVGPATWGLRIHGMVEEEVELTWDELLALPLEESTTTLTCVSNNIGGDLIGNAVWLGYPIRELLARARPTADADMVLSTSVDGFTAGTPLEALTDDRNAILAIGMNGEPLPPEHGFPVRMVVPGLYGYVSATKWVVDLEVTRFDRAEGYWTPRGWSELGPIKLQSRIDVPRSGVTVPAGQTVIAGVAWQQHVGVAGVEVKIDDGPWQQAELATAVSDDTWVQWSIPWNATDAGQHTIRCRATNADGETQTSDQAPPAPDGATGWHTIIANVA</sequence>
<dbReference type="InterPro" id="IPR036374">
    <property type="entry name" value="OxRdtase_Mopterin-bd_sf"/>
</dbReference>
<protein>
    <submittedName>
        <fullName evidence="4">Molybdopterin-dependent oxidoreductase</fullName>
    </submittedName>
</protein>
<feature type="transmembrane region" description="Helical" evidence="2">
    <location>
        <begin position="12"/>
        <end position="36"/>
    </location>
</feature>
<keyword evidence="2" id="KW-1133">Transmembrane helix</keyword>
<keyword evidence="5" id="KW-1185">Reference proteome</keyword>
<dbReference type="PANTHER" id="PTHR19372:SF7">
    <property type="entry name" value="SULFITE OXIDASE, MITOCHONDRIAL"/>
    <property type="match status" value="1"/>
</dbReference>
<dbReference type="Gene3D" id="2.60.40.650">
    <property type="match status" value="1"/>
</dbReference>
<dbReference type="InterPro" id="IPR008335">
    <property type="entry name" value="Mopterin_OxRdtase_euk"/>
</dbReference>
<dbReference type="InterPro" id="IPR000572">
    <property type="entry name" value="OxRdtase_Mopterin-bd_dom"/>
</dbReference>
<feature type="region of interest" description="Disordered" evidence="1">
    <location>
        <begin position="492"/>
        <end position="511"/>
    </location>
</feature>
<dbReference type="Pfam" id="PF00174">
    <property type="entry name" value="Oxidored_molyb"/>
    <property type="match status" value="1"/>
</dbReference>
<dbReference type="InterPro" id="IPR014756">
    <property type="entry name" value="Ig_E-set"/>
</dbReference>
<feature type="transmembrane region" description="Helical" evidence="2">
    <location>
        <begin position="122"/>
        <end position="143"/>
    </location>
</feature>
<dbReference type="RefSeq" id="WP_331791915.1">
    <property type="nucleotide sequence ID" value="NZ_BAAAUO010000001.1"/>
</dbReference>
<dbReference type="PANTHER" id="PTHR19372">
    <property type="entry name" value="SULFITE REDUCTASE"/>
    <property type="match status" value="1"/>
</dbReference>
<dbReference type="Gene3D" id="3.90.420.10">
    <property type="entry name" value="Oxidoreductase, molybdopterin-binding domain"/>
    <property type="match status" value="1"/>
</dbReference>